<feature type="domain" description="Thioredoxin-like fold" evidence="3">
    <location>
        <begin position="117"/>
        <end position="280"/>
    </location>
</feature>
<feature type="transmembrane region" description="Helical" evidence="2">
    <location>
        <begin position="39"/>
        <end position="60"/>
    </location>
</feature>
<keyword evidence="2" id="KW-1133">Transmembrane helix</keyword>
<accession>A0A0B4CFL0</accession>
<proteinExistence type="predicted"/>
<protein>
    <submittedName>
        <fullName evidence="4">Protein-disulfide isomerase</fullName>
    </submittedName>
</protein>
<evidence type="ECO:0000259" key="3">
    <source>
        <dbReference type="Pfam" id="PF13462"/>
    </source>
</evidence>
<dbReference type="InterPro" id="IPR036249">
    <property type="entry name" value="Thioredoxin-like_sf"/>
</dbReference>
<keyword evidence="2" id="KW-0812">Transmembrane</keyword>
<dbReference type="GO" id="GO:0016853">
    <property type="term" value="F:isomerase activity"/>
    <property type="evidence" value="ECO:0007669"/>
    <property type="project" value="UniProtKB-KW"/>
</dbReference>
<name>A0A0B4CFL0_9MICO</name>
<feature type="compositionally biased region" description="Low complexity" evidence="1">
    <location>
        <begin position="96"/>
        <end position="114"/>
    </location>
</feature>
<evidence type="ECO:0000313" key="4">
    <source>
        <dbReference type="EMBL" id="KIC60059.1"/>
    </source>
</evidence>
<evidence type="ECO:0000256" key="1">
    <source>
        <dbReference type="SAM" id="MobiDB-lite"/>
    </source>
</evidence>
<dbReference type="Pfam" id="PF13462">
    <property type="entry name" value="Thioredoxin_4"/>
    <property type="match status" value="1"/>
</dbReference>
<dbReference type="EMBL" id="JWSZ01000001">
    <property type="protein sequence ID" value="KIC60059.1"/>
    <property type="molecule type" value="Genomic_DNA"/>
</dbReference>
<dbReference type="AlphaFoldDB" id="A0A0B4CFL0"/>
<keyword evidence="2" id="KW-0472">Membrane</keyword>
<dbReference type="Proteomes" id="UP000031202">
    <property type="component" value="Unassembled WGS sequence"/>
</dbReference>
<reference evidence="4 5" key="1">
    <citation type="submission" date="2014-12" db="EMBL/GenBank/DDBJ databases">
        <title>Genome sequencing of Microbacterium hominis TPW29.</title>
        <authorList>
            <person name="Tan P.W."/>
            <person name="Chan K.-G."/>
        </authorList>
    </citation>
    <scope>NUCLEOTIDE SEQUENCE [LARGE SCALE GENOMIC DNA]</scope>
    <source>
        <strain evidence="4 5">TPW29</strain>
    </source>
</reference>
<gene>
    <name evidence="4" type="ORF">RM52_01210</name>
</gene>
<evidence type="ECO:0000313" key="5">
    <source>
        <dbReference type="Proteomes" id="UP000031202"/>
    </source>
</evidence>
<evidence type="ECO:0000256" key="2">
    <source>
        <dbReference type="SAM" id="Phobius"/>
    </source>
</evidence>
<dbReference type="RefSeq" id="WP_039411842.1">
    <property type="nucleotide sequence ID" value="NZ_JWSZ01000001.1"/>
</dbReference>
<dbReference type="SUPFAM" id="SSF52833">
    <property type="entry name" value="Thioredoxin-like"/>
    <property type="match status" value="1"/>
</dbReference>
<organism evidence="4 5">
    <name type="scientific">Microbacterium hominis</name>
    <dbReference type="NCBI Taxonomy" id="162426"/>
    <lineage>
        <taxon>Bacteria</taxon>
        <taxon>Bacillati</taxon>
        <taxon>Actinomycetota</taxon>
        <taxon>Actinomycetes</taxon>
        <taxon>Micrococcales</taxon>
        <taxon>Microbacteriaceae</taxon>
        <taxon>Microbacterium</taxon>
    </lineage>
</organism>
<feature type="region of interest" description="Disordered" evidence="1">
    <location>
        <begin position="80"/>
        <end position="114"/>
    </location>
</feature>
<sequence>MSHDDAPNEPTPAGRRDAVREKAQLVHAKQSRARVLRRSALAVVAAAAVVAVAVAVSWAVRSNGDRPQLQPADATADGFRVTSVSSVSPGTPIDGASSAPTAAAEPQATPSPSTSASVVDIHVYVDYLSPAARQWQLANAKQLASWVSDGAATLTYHPVSMLTAKSNGTKYSLRAASAAACVATLDPSKFFSFNNDLLTRQPAVDSDGFSDKELADIAQANGSDDPKRLRDCIETESYSSWVKGATERAISGIPGTNGLTLTGTPMVVVNGQQYVGDMTDAAEFSQFVLTSASGAYYKSQTATPTPTVTPTAAP</sequence>
<dbReference type="InterPro" id="IPR012336">
    <property type="entry name" value="Thioredoxin-like_fold"/>
</dbReference>
<keyword evidence="4" id="KW-0413">Isomerase</keyword>
<dbReference type="Gene3D" id="3.40.30.10">
    <property type="entry name" value="Glutaredoxin"/>
    <property type="match status" value="1"/>
</dbReference>
<comment type="caution">
    <text evidence="4">The sequence shown here is derived from an EMBL/GenBank/DDBJ whole genome shotgun (WGS) entry which is preliminary data.</text>
</comment>